<keyword evidence="3" id="KW-1185">Reference proteome</keyword>
<dbReference type="GO" id="GO:0004176">
    <property type="term" value="F:ATP-dependent peptidase activity"/>
    <property type="evidence" value="ECO:0007669"/>
    <property type="project" value="TreeGrafter"/>
</dbReference>
<protein>
    <recommendedName>
        <fullName evidence="1">AAA+ ATPase domain-containing protein</fullName>
    </recommendedName>
</protein>
<sequence>MSKDGGLLQLTAVEGRRATVVVPNNLDLINILATNNVDISVSEGENAGSGGFLTFVGNLLFLPRLRGALGGKIPKGCLLLGPSGTRKTLLARAVAGEAGVPFFSCAASGFVELFSRVRDFFEKAKAKAPCIVFIDEINVVGRQHGAGLGGSNDEREQTINQLLTLDRDGRLYQQQRCRYARRDQQASCAGLRSSGSRKASSSRHR</sequence>
<evidence type="ECO:0000259" key="1">
    <source>
        <dbReference type="SMART" id="SM00382"/>
    </source>
</evidence>
<dbReference type="EMBL" id="PQIB02000018">
    <property type="protein sequence ID" value="RLM55397.1"/>
    <property type="molecule type" value="Genomic_DNA"/>
</dbReference>
<dbReference type="SUPFAM" id="SSF52540">
    <property type="entry name" value="P-loop containing nucleoside triphosphate hydrolases"/>
    <property type="match status" value="1"/>
</dbReference>
<dbReference type="OrthoDB" id="691210at2759"/>
<dbReference type="InterPro" id="IPR003959">
    <property type="entry name" value="ATPase_AAA_core"/>
</dbReference>
<feature type="domain" description="AAA+ ATPase" evidence="1">
    <location>
        <begin position="73"/>
        <end position="178"/>
    </location>
</feature>
<dbReference type="STRING" id="4540.A0A3L6PCV9"/>
<dbReference type="Pfam" id="PF00004">
    <property type="entry name" value="AAA"/>
    <property type="match status" value="1"/>
</dbReference>
<dbReference type="InterPro" id="IPR003593">
    <property type="entry name" value="AAA+_ATPase"/>
</dbReference>
<dbReference type="Proteomes" id="UP000275267">
    <property type="component" value="Unassembled WGS sequence"/>
</dbReference>
<comment type="caution">
    <text evidence="2">The sequence shown here is derived from an EMBL/GenBank/DDBJ whole genome shotgun (WGS) entry which is preliminary data.</text>
</comment>
<proteinExistence type="predicted"/>
<evidence type="ECO:0000313" key="3">
    <source>
        <dbReference type="Proteomes" id="UP000275267"/>
    </source>
</evidence>
<accession>A0A3L6PCV9</accession>
<dbReference type="GO" id="GO:0005524">
    <property type="term" value="F:ATP binding"/>
    <property type="evidence" value="ECO:0007669"/>
    <property type="project" value="InterPro"/>
</dbReference>
<dbReference type="AlphaFoldDB" id="A0A3L6PCV9"/>
<dbReference type="GO" id="GO:0016887">
    <property type="term" value="F:ATP hydrolysis activity"/>
    <property type="evidence" value="ECO:0007669"/>
    <property type="project" value="InterPro"/>
</dbReference>
<name>A0A3L6PCV9_PANMI</name>
<dbReference type="PANTHER" id="PTHR23076:SF113">
    <property type="entry name" value="ATP-DEPENDENT ZINC METALLOPROTEASE FTSH 1, CHLOROPLASTIC-RELATED"/>
    <property type="match status" value="1"/>
</dbReference>
<dbReference type="GO" id="GO:0006508">
    <property type="term" value="P:proteolysis"/>
    <property type="evidence" value="ECO:0007669"/>
    <property type="project" value="TreeGrafter"/>
</dbReference>
<reference evidence="3" key="1">
    <citation type="journal article" date="2019" name="Nat. Commun.">
        <title>The genome of broomcorn millet.</title>
        <authorList>
            <person name="Zou C."/>
            <person name="Miki D."/>
            <person name="Li D."/>
            <person name="Tang Q."/>
            <person name="Xiao L."/>
            <person name="Rajput S."/>
            <person name="Deng P."/>
            <person name="Jia W."/>
            <person name="Huang R."/>
            <person name="Zhang M."/>
            <person name="Sun Y."/>
            <person name="Hu J."/>
            <person name="Fu X."/>
            <person name="Schnable P.S."/>
            <person name="Li F."/>
            <person name="Zhang H."/>
            <person name="Feng B."/>
            <person name="Zhu X."/>
            <person name="Liu R."/>
            <person name="Schnable J.C."/>
            <person name="Zhu J.-K."/>
            <person name="Zhang H."/>
        </authorList>
    </citation>
    <scope>NUCLEOTIDE SEQUENCE [LARGE SCALE GENOMIC DNA]</scope>
</reference>
<dbReference type="InterPro" id="IPR027417">
    <property type="entry name" value="P-loop_NTPase"/>
</dbReference>
<dbReference type="GO" id="GO:0009535">
    <property type="term" value="C:chloroplast thylakoid membrane"/>
    <property type="evidence" value="ECO:0007669"/>
    <property type="project" value="TreeGrafter"/>
</dbReference>
<dbReference type="SMART" id="SM00382">
    <property type="entry name" value="AAA"/>
    <property type="match status" value="1"/>
</dbReference>
<dbReference type="PANTHER" id="PTHR23076">
    <property type="entry name" value="METALLOPROTEASE M41 FTSH"/>
    <property type="match status" value="1"/>
</dbReference>
<dbReference type="Gene3D" id="3.40.50.300">
    <property type="entry name" value="P-loop containing nucleotide triphosphate hydrolases"/>
    <property type="match status" value="1"/>
</dbReference>
<organism evidence="2 3">
    <name type="scientific">Panicum miliaceum</name>
    <name type="common">Proso millet</name>
    <name type="synonym">Broomcorn millet</name>
    <dbReference type="NCBI Taxonomy" id="4540"/>
    <lineage>
        <taxon>Eukaryota</taxon>
        <taxon>Viridiplantae</taxon>
        <taxon>Streptophyta</taxon>
        <taxon>Embryophyta</taxon>
        <taxon>Tracheophyta</taxon>
        <taxon>Spermatophyta</taxon>
        <taxon>Magnoliopsida</taxon>
        <taxon>Liliopsida</taxon>
        <taxon>Poales</taxon>
        <taxon>Poaceae</taxon>
        <taxon>PACMAD clade</taxon>
        <taxon>Panicoideae</taxon>
        <taxon>Panicodae</taxon>
        <taxon>Paniceae</taxon>
        <taxon>Panicinae</taxon>
        <taxon>Panicum</taxon>
        <taxon>Panicum sect. Panicum</taxon>
    </lineage>
</organism>
<gene>
    <name evidence="2" type="ORF">C2845_PM10G11810</name>
</gene>
<evidence type="ECO:0000313" key="2">
    <source>
        <dbReference type="EMBL" id="RLM55397.1"/>
    </source>
</evidence>